<gene>
    <name evidence="18" type="ORF">BDEG_22685</name>
</gene>
<dbReference type="GO" id="GO:0034976">
    <property type="term" value="P:response to endoplasmic reticulum stress"/>
    <property type="evidence" value="ECO:0007669"/>
    <property type="project" value="TreeGrafter"/>
</dbReference>
<evidence type="ECO:0000256" key="7">
    <source>
        <dbReference type="ARBA" id="ARBA00022737"/>
    </source>
</evidence>
<accession>A0A177WFA6</accession>
<keyword evidence="7" id="KW-0677">Repeat</keyword>
<evidence type="ECO:0000256" key="5">
    <source>
        <dbReference type="ARBA" id="ARBA00012723"/>
    </source>
</evidence>
<sequence length="584" mass="64626">MDESGFKLGDRTMYSDAKYETSELETANQKWTPRVQHTSHTREFRGNLSTNEGVPFVPIRLLKTKVFKSFSSNFNMKIFQFVIAGLAALSLVSAGDPEQDDVIPPSDVVVLTSDTHDAFIAEHPLTLVEYFAPWCPHCKSLAPEYASAAAELKELDPPISIASVDCTTENVICDKLSIQGFPTLKLFRSGVADDYKGERTAKSIVTTIKKQLLPAVSDVSPESFENFIISEKVVIVGFFDEKSAAERKIFTEIANVQRDSFLFGAADGSKTFKGHKHTTPSIALFKKFDEGLAVLSEDLTSENIKDFISKTSMPIMDEVGPDNYEFYVKRGLPIGFFFYGSAEQREQVGKVIEPVAKEFVGKISFVYLDSAKFGAHAPNLALKEEWPAFGFQDGLRKWPLDQSKPITEEAVRALAKGVLDGSIASTLKSEPVPETQDEPVITVVGDSFDKIVLDTKKDVLLELYAPWCGHCKKLVPTWDTLAKTITSDKIVIAKMDGTTNDIPPSTKVDLQGFPTILLFKAGSSEFMTYQGDRSLASLSAFLKENAVHGSEVPEIDDSAEQDPDLLHEELDLEELEPEVERDEL</sequence>
<dbReference type="CDD" id="cd02961">
    <property type="entry name" value="PDI_a_family"/>
    <property type="match status" value="1"/>
</dbReference>
<dbReference type="GO" id="GO:0005788">
    <property type="term" value="C:endoplasmic reticulum lumen"/>
    <property type="evidence" value="ECO:0007669"/>
    <property type="project" value="UniProtKB-SubCell"/>
</dbReference>
<evidence type="ECO:0000256" key="8">
    <source>
        <dbReference type="ARBA" id="ARBA00022824"/>
    </source>
</evidence>
<dbReference type="STRING" id="403673.A0A177WFA6"/>
<dbReference type="FunFam" id="3.40.30.10:FF:000107">
    <property type="entry name" value="Protein disulfide-isomerase 5-2"/>
    <property type="match status" value="1"/>
</dbReference>
<dbReference type="PROSITE" id="PS51352">
    <property type="entry name" value="THIOREDOXIN_2"/>
    <property type="match status" value="2"/>
</dbReference>
<comment type="catalytic activity">
    <reaction evidence="1 15">
        <text>Catalyzes the rearrangement of -S-S- bonds in proteins.</text>
        <dbReference type="EC" id="5.3.4.1"/>
    </reaction>
</comment>
<dbReference type="GO" id="GO:0003756">
    <property type="term" value="F:protein disulfide isomerase activity"/>
    <property type="evidence" value="ECO:0007669"/>
    <property type="project" value="UniProtKB-EC"/>
</dbReference>
<organism evidence="18 19">
    <name type="scientific">Batrachochytrium dendrobatidis (strain JEL423)</name>
    <dbReference type="NCBI Taxonomy" id="403673"/>
    <lineage>
        <taxon>Eukaryota</taxon>
        <taxon>Fungi</taxon>
        <taxon>Fungi incertae sedis</taxon>
        <taxon>Chytridiomycota</taxon>
        <taxon>Chytridiomycota incertae sedis</taxon>
        <taxon>Chytridiomycetes</taxon>
        <taxon>Rhizophydiales</taxon>
        <taxon>Rhizophydiales incertae sedis</taxon>
        <taxon>Batrachochytrium</taxon>
    </lineage>
</organism>
<dbReference type="PROSITE" id="PS00194">
    <property type="entry name" value="THIOREDOXIN_1"/>
    <property type="match status" value="2"/>
</dbReference>
<dbReference type="PRINTS" id="PR00421">
    <property type="entry name" value="THIOREDOXIN"/>
</dbReference>
<dbReference type="CDD" id="cd02982">
    <property type="entry name" value="PDI_b'_family"/>
    <property type="match status" value="1"/>
</dbReference>
<reference evidence="18 19" key="2">
    <citation type="submission" date="2016-05" db="EMBL/GenBank/DDBJ databases">
        <title>Lineage-specific infection strategies underlie the spectrum of fungal disease in amphibians.</title>
        <authorList>
            <person name="Cuomo C.A."/>
            <person name="Farrer R.A."/>
            <person name="James T."/>
            <person name="Longcore J."/>
            <person name="Birren B."/>
        </authorList>
    </citation>
    <scope>NUCLEOTIDE SEQUENCE [LARGE SCALE GENOMIC DNA]</scope>
    <source>
        <strain evidence="18 19">JEL423</strain>
    </source>
</reference>
<feature type="domain" description="Thioredoxin" evidence="17">
    <location>
        <begin position="404"/>
        <end position="547"/>
    </location>
</feature>
<dbReference type="EMBL" id="DS022302">
    <property type="protein sequence ID" value="OAJ38779.1"/>
    <property type="molecule type" value="Genomic_DNA"/>
</dbReference>
<evidence type="ECO:0000256" key="13">
    <source>
        <dbReference type="PIRSR" id="PIRSR605792-51"/>
    </source>
</evidence>
<dbReference type="SUPFAM" id="SSF52833">
    <property type="entry name" value="Thioredoxin-like"/>
    <property type="match status" value="4"/>
</dbReference>
<feature type="domain" description="Thioredoxin" evidence="17">
    <location>
        <begin position="92"/>
        <end position="213"/>
    </location>
</feature>
<evidence type="ECO:0000256" key="12">
    <source>
        <dbReference type="ARBA" id="ARBA00039846"/>
    </source>
</evidence>
<dbReference type="VEuPathDB" id="FungiDB:BDEG_22685"/>
<evidence type="ECO:0000256" key="11">
    <source>
        <dbReference type="ARBA" id="ARBA00023284"/>
    </source>
</evidence>
<evidence type="ECO:0000256" key="4">
    <source>
        <dbReference type="ARBA" id="ARBA00006347"/>
    </source>
</evidence>
<dbReference type="InterPro" id="IPR036249">
    <property type="entry name" value="Thioredoxin-like_sf"/>
</dbReference>
<dbReference type="Gene3D" id="3.40.30.10">
    <property type="entry name" value="Glutaredoxin"/>
    <property type="match status" value="4"/>
</dbReference>
<feature type="disulfide bond" description="Redox-active" evidence="13">
    <location>
        <begin position="468"/>
        <end position="471"/>
    </location>
</feature>
<evidence type="ECO:0000256" key="1">
    <source>
        <dbReference type="ARBA" id="ARBA00001182"/>
    </source>
</evidence>
<evidence type="ECO:0000259" key="17">
    <source>
        <dbReference type="PROSITE" id="PS51352"/>
    </source>
</evidence>
<reference evidence="18 19" key="1">
    <citation type="submission" date="2006-10" db="EMBL/GenBank/DDBJ databases">
        <title>The Genome Sequence of Batrachochytrium dendrobatidis JEL423.</title>
        <authorList>
            <consortium name="The Broad Institute Genome Sequencing Platform"/>
            <person name="Birren B."/>
            <person name="Lander E."/>
            <person name="Galagan J."/>
            <person name="Cuomo C."/>
            <person name="Devon K."/>
            <person name="Jaffe D."/>
            <person name="Butler J."/>
            <person name="Alvarez P."/>
            <person name="Gnerre S."/>
            <person name="Grabherr M."/>
            <person name="Kleber M."/>
            <person name="Mauceli E."/>
            <person name="Brockman W."/>
            <person name="Young S."/>
            <person name="LaButti K."/>
            <person name="Sykes S."/>
            <person name="DeCaprio D."/>
            <person name="Crawford M."/>
            <person name="Koehrsen M."/>
            <person name="Engels R."/>
            <person name="Montgomery P."/>
            <person name="Pearson M."/>
            <person name="Howarth C."/>
            <person name="Larson L."/>
            <person name="White J."/>
            <person name="O'Leary S."/>
            <person name="Kodira C."/>
            <person name="Zeng Q."/>
            <person name="Yandava C."/>
            <person name="Alvarado L."/>
            <person name="Longcore J."/>
            <person name="James T."/>
        </authorList>
    </citation>
    <scope>NUCLEOTIDE SEQUENCE [LARGE SCALE GENOMIC DNA]</scope>
    <source>
        <strain evidence="18 19">JEL423</strain>
    </source>
</reference>
<feature type="disulfide bond" description="Redox-active" evidence="13">
    <location>
        <begin position="135"/>
        <end position="138"/>
    </location>
</feature>
<dbReference type="InterPro" id="IPR005788">
    <property type="entry name" value="PDI_thioredoxin-like_dom"/>
</dbReference>
<dbReference type="CDD" id="cd02995">
    <property type="entry name" value="PDI_a_PDI_a'_C"/>
    <property type="match status" value="1"/>
</dbReference>
<dbReference type="AlphaFoldDB" id="A0A177WFA6"/>
<evidence type="ECO:0000313" key="18">
    <source>
        <dbReference type="EMBL" id="OAJ38779.1"/>
    </source>
</evidence>
<comment type="function">
    <text evidence="2">Participates in the folding of proteins containing disulfide bonds, may be involved in glycosylation, prolyl hydroxylation and triglyceride transfer.</text>
</comment>
<feature type="compositionally biased region" description="Acidic residues" evidence="16">
    <location>
        <begin position="570"/>
        <end position="584"/>
    </location>
</feature>
<evidence type="ECO:0000256" key="14">
    <source>
        <dbReference type="RuleBase" id="RU004208"/>
    </source>
</evidence>
<evidence type="ECO:0000256" key="16">
    <source>
        <dbReference type="SAM" id="MobiDB-lite"/>
    </source>
</evidence>
<dbReference type="Pfam" id="PF00085">
    <property type="entry name" value="Thioredoxin"/>
    <property type="match status" value="2"/>
</dbReference>
<dbReference type="PANTHER" id="PTHR18929:SF132">
    <property type="entry name" value="PROTEIN DISULFIDE-ISOMERASE A3"/>
    <property type="match status" value="1"/>
</dbReference>
<dbReference type="NCBIfam" id="TIGR01130">
    <property type="entry name" value="ER_PDI_fam"/>
    <property type="match status" value="1"/>
</dbReference>
<dbReference type="PANTHER" id="PTHR18929">
    <property type="entry name" value="PROTEIN DISULFIDE ISOMERASE"/>
    <property type="match status" value="1"/>
</dbReference>
<dbReference type="eggNOG" id="KOG0190">
    <property type="taxonomic scope" value="Eukaryota"/>
</dbReference>
<evidence type="ECO:0000313" key="19">
    <source>
        <dbReference type="Proteomes" id="UP000077115"/>
    </source>
</evidence>
<comment type="subcellular location">
    <subcellularLocation>
        <location evidence="3">Endoplasmic reticulum lumen</location>
    </subcellularLocation>
</comment>
<dbReference type="NCBIfam" id="TIGR01126">
    <property type="entry name" value="pdi_dom"/>
    <property type="match status" value="1"/>
</dbReference>
<keyword evidence="10 15" id="KW-0413">Isomerase</keyword>
<evidence type="ECO:0000256" key="15">
    <source>
        <dbReference type="RuleBase" id="RU361130"/>
    </source>
</evidence>
<dbReference type="EC" id="5.3.4.1" evidence="5 15"/>
<keyword evidence="9 13" id="KW-1015">Disulfide bond</keyword>
<dbReference type="CDD" id="cd02981">
    <property type="entry name" value="PDI_b_family"/>
    <property type="match status" value="1"/>
</dbReference>
<proteinExistence type="inferred from homology"/>
<comment type="similarity">
    <text evidence="4 14">Belongs to the protein disulfide isomerase family.</text>
</comment>
<dbReference type="GO" id="GO:0006457">
    <property type="term" value="P:protein folding"/>
    <property type="evidence" value="ECO:0007669"/>
    <property type="project" value="TreeGrafter"/>
</dbReference>
<feature type="compositionally biased region" description="Acidic residues" evidence="16">
    <location>
        <begin position="553"/>
        <end position="563"/>
    </location>
</feature>
<dbReference type="OrthoDB" id="427280at2759"/>
<feature type="region of interest" description="Disordered" evidence="16">
    <location>
        <begin position="549"/>
        <end position="584"/>
    </location>
</feature>
<dbReference type="FunFam" id="3.40.30.10:FF:000185">
    <property type="entry name" value="Protein disulfide-isomerase"/>
    <property type="match status" value="1"/>
</dbReference>
<dbReference type="InterPro" id="IPR013766">
    <property type="entry name" value="Thioredoxin_domain"/>
</dbReference>
<evidence type="ECO:0000256" key="3">
    <source>
        <dbReference type="ARBA" id="ARBA00004319"/>
    </source>
</evidence>
<protein>
    <recommendedName>
        <fullName evidence="12 15">Protein disulfide-isomerase</fullName>
        <ecNumber evidence="5 15">5.3.4.1</ecNumber>
    </recommendedName>
</protein>
<dbReference type="InterPro" id="IPR005792">
    <property type="entry name" value="Prot_disulphide_isomerase"/>
</dbReference>
<keyword evidence="8" id="KW-0256">Endoplasmic reticulum</keyword>
<evidence type="ECO:0000256" key="6">
    <source>
        <dbReference type="ARBA" id="ARBA00022729"/>
    </source>
</evidence>
<evidence type="ECO:0000256" key="2">
    <source>
        <dbReference type="ARBA" id="ARBA00002692"/>
    </source>
</evidence>
<dbReference type="InterPro" id="IPR017937">
    <property type="entry name" value="Thioredoxin_CS"/>
</dbReference>
<dbReference type="Proteomes" id="UP000077115">
    <property type="component" value="Unassembled WGS sequence"/>
</dbReference>
<keyword evidence="11 13" id="KW-0676">Redox-active center</keyword>
<dbReference type="Pfam" id="PF13848">
    <property type="entry name" value="Thioredoxin_6"/>
    <property type="match status" value="1"/>
</dbReference>
<name>A0A177WFA6_BATDL</name>
<evidence type="ECO:0000256" key="9">
    <source>
        <dbReference type="ARBA" id="ARBA00023157"/>
    </source>
</evidence>
<keyword evidence="6" id="KW-0732">Signal</keyword>
<evidence type="ECO:0000256" key="10">
    <source>
        <dbReference type="ARBA" id="ARBA00023235"/>
    </source>
</evidence>